<dbReference type="PANTHER" id="PTHR46344:SF27">
    <property type="entry name" value="KELCH REPEAT SUPERFAMILY PROTEIN"/>
    <property type="match status" value="1"/>
</dbReference>
<reference evidence="6 7" key="1">
    <citation type="submission" date="2014-11" db="EMBL/GenBank/DDBJ databases">
        <authorList>
            <person name="Zhu J."/>
            <person name="Qi W."/>
            <person name="Song R."/>
        </authorList>
    </citation>
    <scope>NUCLEOTIDE SEQUENCE [LARGE SCALE GENOMIC DNA]</scope>
</reference>
<evidence type="ECO:0000256" key="2">
    <source>
        <dbReference type="ARBA" id="ARBA00022737"/>
    </source>
</evidence>
<dbReference type="SUPFAM" id="SSF117281">
    <property type="entry name" value="Kelch motif"/>
    <property type="match status" value="1"/>
</dbReference>
<evidence type="ECO:0000313" key="6">
    <source>
        <dbReference type="EMBL" id="CEL99499.1"/>
    </source>
</evidence>
<dbReference type="STRING" id="1169540.A0A0G4EQ00"/>
<dbReference type="Pfam" id="PF13639">
    <property type="entry name" value="zf-RING_2"/>
    <property type="match status" value="1"/>
</dbReference>
<dbReference type="InterPro" id="IPR013083">
    <property type="entry name" value="Znf_RING/FYVE/PHD"/>
</dbReference>
<gene>
    <name evidence="6" type="ORF">Vbra_20639</name>
</gene>
<dbReference type="Proteomes" id="UP000041254">
    <property type="component" value="Unassembled WGS sequence"/>
</dbReference>
<dbReference type="InParanoid" id="A0A0G4EQ00"/>
<organism evidence="6 7">
    <name type="scientific">Vitrella brassicaformis (strain CCMP3155)</name>
    <dbReference type="NCBI Taxonomy" id="1169540"/>
    <lineage>
        <taxon>Eukaryota</taxon>
        <taxon>Sar</taxon>
        <taxon>Alveolata</taxon>
        <taxon>Colpodellida</taxon>
        <taxon>Vitrellaceae</taxon>
        <taxon>Vitrella</taxon>
    </lineage>
</organism>
<keyword evidence="7" id="KW-1185">Reference proteome</keyword>
<name>A0A0G4EQ00_VITBC</name>
<dbReference type="Gene3D" id="3.30.40.10">
    <property type="entry name" value="Zinc/RING finger domain, C3HC4 (zinc finger)"/>
    <property type="match status" value="1"/>
</dbReference>
<evidence type="ECO:0000313" key="7">
    <source>
        <dbReference type="Proteomes" id="UP000041254"/>
    </source>
</evidence>
<dbReference type="AlphaFoldDB" id="A0A0G4EQ00"/>
<evidence type="ECO:0000256" key="1">
    <source>
        <dbReference type="ARBA" id="ARBA00022441"/>
    </source>
</evidence>
<feature type="region of interest" description="Disordered" evidence="4">
    <location>
        <begin position="286"/>
        <end position="316"/>
    </location>
</feature>
<feature type="domain" description="RING-type" evidence="5">
    <location>
        <begin position="56"/>
        <end position="96"/>
    </location>
</feature>
<keyword evidence="1" id="KW-0880">Kelch repeat</keyword>
<dbReference type="InterPro" id="IPR015915">
    <property type="entry name" value="Kelch-typ_b-propeller"/>
</dbReference>
<feature type="compositionally biased region" description="Low complexity" evidence="4">
    <location>
        <begin position="450"/>
        <end position="459"/>
    </location>
</feature>
<dbReference type="GO" id="GO:0008270">
    <property type="term" value="F:zinc ion binding"/>
    <property type="evidence" value="ECO:0007669"/>
    <property type="project" value="UniProtKB-KW"/>
</dbReference>
<keyword evidence="3" id="KW-0862">Zinc</keyword>
<dbReference type="Gene3D" id="2.120.10.80">
    <property type="entry name" value="Kelch-type beta propeller"/>
    <property type="match status" value="1"/>
</dbReference>
<feature type="region of interest" description="Disordered" evidence="4">
    <location>
        <begin position="438"/>
        <end position="537"/>
    </location>
</feature>
<protein>
    <recommendedName>
        <fullName evidence="5">RING-type domain-containing protein</fullName>
    </recommendedName>
</protein>
<feature type="compositionally biased region" description="Low complexity" evidence="4">
    <location>
        <begin position="304"/>
        <end position="316"/>
    </location>
</feature>
<dbReference type="PANTHER" id="PTHR46344">
    <property type="entry name" value="OS02G0202900 PROTEIN"/>
    <property type="match status" value="1"/>
</dbReference>
<dbReference type="SUPFAM" id="SSF57850">
    <property type="entry name" value="RING/U-box"/>
    <property type="match status" value="1"/>
</dbReference>
<evidence type="ECO:0000259" key="5">
    <source>
        <dbReference type="PROSITE" id="PS50089"/>
    </source>
</evidence>
<dbReference type="EMBL" id="CDMY01000282">
    <property type="protein sequence ID" value="CEL99499.1"/>
    <property type="molecule type" value="Genomic_DNA"/>
</dbReference>
<evidence type="ECO:0000256" key="4">
    <source>
        <dbReference type="SAM" id="MobiDB-lite"/>
    </source>
</evidence>
<keyword evidence="3" id="KW-0479">Metal-binding</keyword>
<dbReference type="InterPro" id="IPR001841">
    <property type="entry name" value="Znf_RING"/>
</dbReference>
<proteinExistence type="predicted"/>
<keyword evidence="3" id="KW-0863">Zinc-finger</keyword>
<dbReference type="InterPro" id="IPR006652">
    <property type="entry name" value="Kelch_1"/>
</dbReference>
<evidence type="ECO:0000256" key="3">
    <source>
        <dbReference type="PROSITE-ProRule" id="PRU00175"/>
    </source>
</evidence>
<sequence length="661" mass="72526">MAKLPADAQTSYVRRDVLSGPDTSRSTSNGYVEGLPASCRVFEDQFTSAVDTDLLCSICRGLDLNLVLSGCGNEHLFCKQCICAWLERNNTCPICQANITADGLQRPSRLIRGIVNRIEVVCSCRQWQGHFVDLPQHLRRCRNRRFPCRYRRYGCQEELTEDALGEHERVAAPHHLGLLSAALQKTEERERRYRAEIEYLRNTVDRLSDVISRVAPMESCLAFGEPLPKVYAIGHVRGSTEEPLLEYWHTDKRQWVQLSTLPQVDPSWRDFALLIHPHLQDRDSGGSPGLLLIGGRRQQDERQSSSASSSSSGLAMGMRRRRSAAGLGGGEASTNICLMYAVVSNRWLEMAPMCVARAAPAVAELKGDVYVFGGWSCSEQKPVTSLEVYKTAKNVWNVMGIPPFVGHVFCAVGYQGRIFVLAKPHDAVAFPQFLPHSPESAPAPTPPRHPFSLPRASFPFPAPPSPFANRGKEKDNGPCPPSQPTDPSHSGDKRDVPPAIPPPPPERRGSLRMLASRRQTGGGGGDEGREDMGGAGGSGSVVRCAAQCYSLDPVRGLQESGSGWQPVEMCGCQDATQLCVIEGRLYAECTAVDSDTREIGPAVQMYSVETNRFTLLSRVSTGVLAPKMATVRQCGLPLEEKLRWLATVGGERGHKRAAVWV</sequence>
<dbReference type="Pfam" id="PF01344">
    <property type="entry name" value="Kelch_1"/>
    <property type="match status" value="1"/>
</dbReference>
<keyword evidence="2" id="KW-0677">Repeat</keyword>
<dbReference type="OrthoDB" id="9049620at2759"/>
<dbReference type="PROSITE" id="PS50089">
    <property type="entry name" value="ZF_RING_2"/>
    <property type="match status" value="1"/>
</dbReference>
<accession>A0A0G4EQ00</accession>
<dbReference type="VEuPathDB" id="CryptoDB:Vbra_20639"/>